<dbReference type="AlphaFoldDB" id="A0A0R3KHH8"/>
<name>A0A0R3KHH8_9BRAD</name>
<sequence length="112" mass="12030">MLTPPPAEFAGWHSRFSAGCSANYIGVARGPAMGIASLHHPAKSDALAQLKSKHPELLPHDDSRGHSGVLTVVLRFANRARADSIVDATCILQALLPPYRAKRLGLHRIFTG</sequence>
<dbReference type="RefSeq" id="WP_057840149.1">
    <property type="nucleotide sequence ID" value="NZ_LLXZ01000211.1"/>
</dbReference>
<comment type="caution">
    <text evidence="1">The sequence shown here is derived from an EMBL/GenBank/DDBJ whole genome shotgun (WGS) entry which is preliminary data.</text>
</comment>
<evidence type="ECO:0000313" key="1">
    <source>
        <dbReference type="EMBL" id="KRQ95217.1"/>
    </source>
</evidence>
<dbReference type="STRING" id="280332.CQ12_30230"/>
<protein>
    <submittedName>
        <fullName evidence="1">Uncharacterized protein</fullName>
    </submittedName>
</protein>
<dbReference type="EMBL" id="LLXZ01000211">
    <property type="protein sequence ID" value="KRQ95217.1"/>
    <property type="molecule type" value="Genomic_DNA"/>
</dbReference>
<evidence type="ECO:0000313" key="2">
    <source>
        <dbReference type="Proteomes" id="UP000050863"/>
    </source>
</evidence>
<accession>A0A0R3KHH8</accession>
<gene>
    <name evidence="1" type="ORF">CQ12_30230</name>
</gene>
<proteinExistence type="predicted"/>
<reference evidence="1 2" key="1">
    <citation type="submission" date="2014-03" db="EMBL/GenBank/DDBJ databases">
        <title>Bradyrhizobium valentinum sp. nov., isolated from effective nodules of Lupinus mariae-josephae, a lupine endemic of basic-lime soils in Eastern Spain.</title>
        <authorList>
            <person name="Duran D."/>
            <person name="Rey L."/>
            <person name="Navarro A."/>
            <person name="Busquets A."/>
            <person name="Imperial J."/>
            <person name="Ruiz-Argueso T."/>
        </authorList>
    </citation>
    <scope>NUCLEOTIDE SEQUENCE [LARGE SCALE GENOMIC DNA]</scope>
    <source>
        <strain evidence="1 2">PAC68</strain>
    </source>
</reference>
<keyword evidence="2" id="KW-1185">Reference proteome</keyword>
<organism evidence="1 2">
    <name type="scientific">Bradyrhizobium jicamae</name>
    <dbReference type="NCBI Taxonomy" id="280332"/>
    <lineage>
        <taxon>Bacteria</taxon>
        <taxon>Pseudomonadati</taxon>
        <taxon>Pseudomonadota</taxon>
        <taxon>Alphaproteobacteria</taxon>
        <taxon>Hyphomicrobiales</taxon>
        <taxon>Nitrobacteraceae</taxon>
        <taxon>Bradyrhizobium</taxon>
    </lineage>
</organism>
<dbReference type="Proteomes" id="UP000050863">
    <property type="component" value="Unassembled WGS sequence"/>
</dbReference>